<proteinExistence type="predicted"/>
<accession>A0ABV4XJU9</accession>
<name>A0ABV4XJU9_9CYAN</name>
<dbReference type="EMBL" id="JBHFNR010000019">
    <property type="protein sequence ID" value="MFB2891985.1"/>
    <property type="molecule type" value="Genomic_DNA"/>
</dbReference>
<protein>
    <submittedName>
        <fullName evidence="1">Uncharacterized protein</fullName>
    </submittedName>
</protein>
<dbReference type="Proteomes" id="UP001576784">
    <property type="component" value="Unassembled WGS sequence"/>
</dbReference>
<keyword evidence="2" id="KW-1185">Reference proteome</keyword>
<evidence type="ECO:0000313" key="2">
    <source>
        <dbReference type="Proteomes" id="UP001576784"/>
    </source>
</evidence>
<evidence type="ECO:0000313" key="1">
    <source>
        <dbReference type="EMBL" id="MFB2891985.1"/>
    </source>
</evidence>
<gene>
    <name evidence="1" type="ORF">ACE1CI_03460</name>
</gene>
<reference evidence="1 2" key="1">
    <citation type="submission" date="2024-09" db="EMBL/GenBank/DDBJ databases">
        <title>Floridaenema gen nov. (Aerosakkonemataceae, Aerosakkonematales ord. nov., Cyanobacteria) from benthic tropical and subtropical fresh waters, with the description of four new species.</title>
        <authorList>
            <person name="Moretto J.A."/>
            <person name="Berthold D.E."/>
            <person name="Lefler F.W."/>
            <person name="Huang I.-S."/>
            <person name="Laughinghouse H. IV."/>
        </authorList>
    </citation>
    <scope>NUCLEOTIDE SEQUENCE [LARGE SCALE GENOMIC DNA]</scope>
    <source>
        <strain evidence="1 2">BLCC-F50</strain>
    </source>
</reference>
<comment type="caution">
    <text evidence="1">The sequence shown here is derived from an EMBL/GenBank/DDBJ whole genome shotgun (WGS) entry which is preliminary data.</text>
</comment>
<dbReference type="RefSeq" id="WP_413261662.1">
    <property type="nucleotide sequence ID" value="NZ_JBHFNR010000019.1"/>
</dbReference>
<organism evidence="1 2">
    <name type="scientific">Floridaenema flaviceps BLCC-F50</name>
    <dbReference type="NCBI Taxonomy" id="3153642"/>
    <lineage>
        <taxon>Bacteria</taxon>
        <taxon>Bacillati</taxon>
        <taxon>Cyanobacteriota</taxon>
        <taxon>Cyanophyceae</taxon>
        <taxon>Oscillatoriophycideae</taxon>
        <taxon>Aerosakkonematales</taxon>
        <taxon>Aerosakkonemataceae</taxon>
        <taxon>Floridanema</taxon>
        <taxon>Floridanema flaviceps</taxon>
    </lineage>
</organism>
<sequence length="55" mass="6380">MFGLFEMNGNLIQDGFYSAEDADCYAQAELNLIPGNYIIKQLEFNDSEYYDRESL</sequence>